<organism evidence="1 2">
    <name type="scientific">Blattamonas nauphoetae</name>
    <dbReference type="NCBI Taxonomy" id="2049346"/>
    <lineage>
        <taxon>Eukaryota</taxon>
        <taxon>Metamonada</taxon>
        <taxon>Preaxostyla</taxon>
        <taxon>Oxymonadida</taxon>
        <taxon>Blattamonas</taxon>
    </lineage>
</organism>
<dbReference type="EMBL" id="JARBJD010000607">
    <property type="protein sequence ID" value="KAK2940777.1"/>
    <property type="molecule type" value="Genomic_DNA"/>
</dbReference>
<name>A0ABQ9WMT5_9EUKA</name>
<dbReference type="Proteomes" id="UP001281761">
    <property type="component" value="Unassembled WGS sequence"/>
</dbReference>
<keyword evidence="2" id="KW-1185">Reference proteome</keyword>
<comment type="caution">
    <text evidence="1">The sequence shown here is derived from an EMBL/GenBank/DDBJ whole genome shotgun (WGS) entry which is preliminary data.</text>
</comment>
<evidence type="ECO:0000313" key="1">
    <source>
        <dbReference type="EMBL" id="KAK2940777.1"/>
    </source>
</evidence>
<proteinExistence type="predicted"/>
<protein>
    <submittedName>
        <fullName evidence="1">Uncharacterized protein</fullName>
    </submittedName>
</protein>
<sequence length="143" mass="17135">MTFSSKHAERTRYSTLDIMIVETFERNWFSLHLKQGTEEHEKHQQYCLPRRTLDRQEKCTDRVDIRTLRNFVSHHLNSFIMLHRSLVQNKRSNQSKVRKYTFVHPSEFTLTIIACPDLFRYSQDIIPESHKSINAKTKGQKQI</sequence>
<gene>
    <name evidence="1" type="ORF">BLNAU_24314</name>
</gene>
<accession>A0ABQ9WMT5</accession>
<evidence type="ECO:0000313" key="2">
    <source>
        <dbReference type="Proteomes" id="UP001281761"/>
    </source>
</evidence>
<reference evidence="1 2" key="1">
    <citation type="journal article" date="2022" name="bioRxiv">
        <title>Genomics of Preaxostyla Flagellates Illuminates Evolutionary Transitions and the Path Towards Mitochondrial Loss.</title>
        <authorList>
            <person name="Novak L.V.F."/>
            <person name="Treitli S.C."/>
            <person name="Pyrih J."/>
            <person name="Halakuc P."/>
            <person name="Pipaliya S.V."/>
            <person name="Vacek V."/>
            <person name="Brzon O."/>
            <person name="Soukal P."/>
            <person name="Eme L."/>
            <person name="Dacks J.B."/>
            <person name="Karnkowska A."/>
            <person name="Elias M."/>
            <person name="Hampl V."/>
        </authorList>
    </citation>
    <scope>NUCLEOTIDE SEQUENCE [LARGE SCALE GENOMIC DNA]</scope>
    <source>
        <strain evidence="1">NAU3</strain>
        <tissue evidence="1">Gut</tissue>
    </source>
</reference>